<dbReference type="GO" id="GO:0009103">
    <property type="term" value="P:lipopolysaccharide biosynthetic process"/>
    <property type="evidence" value="ECO:0007669"/>
    <property type="project" value="TreeGrafter"/>
</dbReference>
<dbReference type="CDD" id="cd06854">
    <property type="entry name" value="GT_WbpL_WbcO_like"/>
    <property type="match status" value="1"/>
</dbReference>
<feature type="transmembrane region" description="Helical" evidence="8">
    <location>
        <begin position="71"/>
        <end position="90"/>
    </location>
</feature>
<keyword evidence="2" id="KW-1003">Cell membrane</keyword>
<feature type="transmembrane region" description="Helical" evidence="8">
    <location>
        <begin position="237"/>
        <end position="259"/>
    </location>
</feature>
<dbReference type="InterPro" id="IPR000715">
    <property type="entry name" value="Glycosyl_transferase_4"/>
</dbReference>
<keyword evidence="7" id="KW-0460">Magnesium</keyword>
<evidence type="ECO:0000256" key="1">
    <source>
        <dbReference type="ARBA" id="ARBA00004651"/>
    </source>
</evidence>
<dbReference type="GO" id="GO:0044038">
    <property type="term" value="P:cell wall macromolecule biosynthetic process"/>
    <property type="evidence" value="ECO:0007669"/>
    <property type="project" value="TreeGrafter"/>
</dbReference>
<feature type="transmembrane region" description="Helical" evidence="8">
    <location>
        <begin position="280"/>
        <end position="306"/>
    </location>
</feature>
<keyword evidence="7" id="KW-0479">Metal-binding</keyword>
<protein>
    <submittedName>
        <fullName evidence="9">Fuc2NAc and GlcNAc transferase</fullName>
    </submittedName>
</protein>
<feature type="transmembrane region" description="Helical" evidence="8">
    <location>
        <begin position="184"/>
        <end position="202"/>
    </location>
</feature>
<proteinExistence type="predicted"/>
<dbReference type="GO" id="GO:0016780">
    <property type="term" value="F:phosphotransferase activity, for other substituted phosphate groups"/>
    <property type="evidence" value="ECO:0007669"/>
    <property type="project" value="InterPro"/>
</dbReference>
<feature type="transmembrane region" description="Helical" evidence="8">
    <location>
        <begin position="47"/>
        <end position="65"/>
    </location>
</feature>
<dbReference type="PANTHER" id="PTHR22926:SF3">
    <property type="entry name" value="UNDECAPRENYL-PHOSPHATE ALPHA-N-ACETYLGLUCOSAMINYL 1-PHOSPHATE TRANSFERASE"/>
    <property type="match status" value="1"/>
</dbReference>
<dbReference type="RefSeq" id="WP_084334283.1">
    <property type="nucleotide sequence ID" value="NZ_FNFD01000004.1"/>
</dbReference>
<feature type="transmembrane region" description="Helical" evidence="8">
    <location>
        <begin position="131"/>
        <end position="152"/>
    </location>
</feature>
<dbReference type="GO" id="GO:0046872">
    <property type="term" value="F:metal ion binding"/>
    <property type="evidence" value="ECO:0007669"/>
    <property type="project" value="UniProtKB-KW"/>
</dbReference>
<comment type="subcellular location">
    <subcellularLocation>
        <location evidence="1">Cell membrane</location>
        <topology evidence="1">Multi-pass membrane protein</topology>
    </subcellularLocation>
</comment>
<reference evidence="9 10" key="1">
    <citation type="submission" date="2016-10" db="EMBL/GenBank/DDBJ databases">
        <authorList>
            <person name="de Groot N.N."/>
        </authorList>
    </citation>
    <scope>NUCLEOTIDE SEQUENCE [LARGE SCALE GENOMIC DNA]</scope>
    <source>
        <strain evidence="9 10">JCM 21544</strain>
    </source>
</reference>
<feature type="transmembrane region" description="Helical" evidence="8">
    <location>
        <begin position="214"/>
        <end position="231"/>
    </location>
</feature>
<dbReference type="GO" id="GO:0005886">
    <property type="term" value="C:plasma membrane"/>
    <property type="evidence" value="ECO:0007669"/>
    <property type="project" value="UniProtKB-SubCell"/>
</dbReference>
<keyword evidence="5 8" id="KW-1133">Transmembrane helix</keyword>
<feature type="transmembrane region" description="Helical" evidence="8">
    <location>
        <begin position="102"/>
        <end position="119"/>
    </location>
</feature>
<evidence type="ECO:0000256" key="4">
    <source>
        <dbReference type="ARBA" id="ARBA00022692"/>
    </source>
</evidence>
<evidence type="ECO:0000256" key="3">
    <source>
        <dbReference type="ARBA" id="ARBA00022679"/>
    </source>
</evidence>
<organism evidence="9 10">
    <name type="scientific">Pseudomonas indica</name>
    <dbReference type="NCBI Taxonomy" id="137658"/>
    <lineage>
        <taxon>Bacteria</taxon>
        <taxon>Pseudomonadati</taxon>
        <taxon>Pseudomonadota</taxon>
        <taxon>Gammaproteobacteria</taxon>
        <taxon>Pseudomonadales</taxon>
        <taxon>Pseudomonadaceae</taxon>
        <taxon>Pseudomonas</taxon>
    </lineage>
</organism>
<keyword evidence="3 9" id="KW-0808">Transferase</keyword>
<feature type="binding site" evidence="7">
    <location>
        <position position="211"/>
    </location>
    <ligand>
        <name>Mg(2+)</name>
        <dbReference type="ChEBI" id="CHEBI:18420"/>
    </ligand>
</feature>
<comment type="cofactor">
    <cofactor evidence="7">
        <name>Mg(2+)</name>
        <dbReference type="ChEBI" id="CHEBI:18420"/>
    </cofactor>
</comment>
<name>A0A1G8YST7_9PSED</name>
<gene>
    <name evidence="9" type="ORF">SAMN05216186_10497</name>
</gene>
<dbReference type="PANTHER" id="PTHR22926">
    <property type="entry name" value="PHOSPHO-N-ACETYLMURAMOYL-PENTAPEPTIDE-TRANSFERASE"/>
    <property type="match status" value="1"/>
</dbReference>
<dbReference type="EMBL" id="FNFD01000004">
    <property type="protein sequence ID" value="SDK05868.1"/>
    <property type="molecule type" value="Genomic_DNA"/>
</dbReference>
<evidence type="ECO:0000256" key="5">
    <source>
        <dbReference type="ARBA" id="ARBA00022989"/>
    </source>
</evidence>
<evidence type="ECO:0000256" key="2">
    <source>
        <dbReference type="ARBA" id="ARBA00022475"/>
    </source>
</evidence>
<evidence type="ECO:0000313" key="10">
    <source>
        <dbReference type="Proteomes" id="UP000198706"/>
    </source>
</evidence>
<feature type="transmembrane region" description="Helical" evidence="8">
    <location>
        <begin position="159"/>
        <end position="178"/>
    </location>
</feature>
<evidence type="ECO:0000256" key="6">
    <source>
        <dbReference type="ARBA" id="ARBA00023136"/>
    </source>
</evidence>
<dbReference type="STRING" id="137658.SAMN05216186_10497"/>
<dbReference type="Pfam" id="PF00953">
    <property type="entry name" value="Glycos_transf_4"/>
    <property type="match status" value="1"/>
</dbReference>
<keyword evidence="4 8" id="KW-0812">Transmembrane</keyword>
<keyword evidence="10" id="KW-1185">Reference proteome</keyword>
<feature type="transmembrane region" description="Helical" evidence="8">
    <location>
        <begin position="312"/>
        <end position="328"/>
    </location>
</feature>
<dbReference type="Proteomes" id="UP000198706">
    <property type="component" value="Unassembled WGS sequence"/>
</dbReference>
<evidence type="ECO:0000256" key="7">
    <source>
        <dbReference type="PIRSR" id="PIRSR600715-1"/>
    </source>
</evidence>
<feature type="transmembrane region" description="Helical" evidence="8">
    <location>
        <begin position="6"/>
        <end position="26"/>
    </location>
</feature>
<keyword evidence="6 8" id="KW-0472">Membrane</keyword>
<evidence type="ECO:0000256" key="8">
    <source>
        <dbReference type="SAM" id="Phobius"/>
    </source>
</evidence>
<evidence type="ECO:0000313" key="9">
    <source>
        <dbReference type="EMBL" id="SDK05868.1"/>
    </source>
</evidence>
<accession>A0A1G8YST7</accession>
<dbReference type="AlphaFoldDB" id="A0A1G8YST7"/>
<feature type="binding site" evidence="7">
    <location>
        <position position="151"/>
    </location>
    <ligand>
        <name>Mg(2+)</name>
        <dbReference type="ChEBI" id="CHEBI:18420"/>
    </ligand>
</feature>
<sequence length="335" mass="35862">MSAFWLLPVVAGLALLLTGVMRRYALSRSLMDIPNARSSHSQPTPRGGGVAIVVSFLAALPLLALHGLLPWPMLWAFLGAGGLAAGVGFLDDRSHVAPRWRLLAHFLAAFWLLAWVQGLPPLALLGRSLDLGGIGYVLAAFYLVWLLNLYNFMDGIDGIASMEAICVCLGGAVLYALIGQPLLALTPLLLVAAVAGFLYWNFPPARIFLGDSGSGFIGIVLGGLSLQAAWVDSRLLWGWLILLGVFLTDATLTLFRRLARGERILEAHRSHAYQVAARRYGAHLPVTLATGALTLCWLLPLAAWVALGDLDGLLGLALAYAPLGLLVMRETGVRT</sequence>
<dbReference type="GO" id="GO:0071555">
    <property type="term" value="P:cell wall organization"/>
    <property type="evidence" value="ECO:0007669"/>
    <property type="project" value="TreeGrafter"/>
</dbReference>